<name>F2JZN5_MARM1</name>
<reference evidence="5 6" key="1">
    <citation type="journal article" date="2012" name="Stand. Genomic Sci.">
        <title>Complete genome sequence of the melanogenic marine bacterium Marinomonas mediterranea type strain (MMB-1(T)).</title>
        <authorList>
            <person name="Lucas-Elio P."/>
            <person name="Goodwin L."/>
            <person name="Woyke T."/>
            <person name="Pitluck S."/>
            <person name="Nolan M."/>
            <person name="Kyrpides N.C."/>
            <person name="Detter J.C."/>
            <person name="Copeland A."/>
            <person name="Teshima H."/>
            <person name="Bruce D."/>
            <person name="Detter C."/>
            <person name="Tapia R."/>
            <person name="Han S."/>
            <person name="Land M.L."/>
            <person name="Ivanova N."/>
            <person name="Mikhailova N."/>
            <person name="Johnston A.W."/>
            <person name="Sanchez-Amat A."/>
        </authorList>
    </citation>
    <scope>NUCLEOTIDE SEQUENCE [LARGE SCALE GENOMIC DNA]</scope>
    <source>
        <strain evidence="6">ATCC 700492 / JCM 21426 / NBRC 103028 / MMB-1</strain>
    </source>
</reference>
<proteinExistence type="predicted"/>
<dbReference type="InterPro" id="IPR037171">
    <property type="entry name" value="NagB/RpiA_transferase-like"/>
</dbReference>
<evidence type="ECO:0000313" key="6">
    <source>
        <dbReference type="Proteomes" id="UP000001062"/>
    </source>
</evidence>
<evidence type="ECO:0000256" key="1">
    <source>
        <dbReference type="ARBA" id="ARBA00022491"/>
    </source>
</evidence>
<dbReference type="SMART" id="SM00420">
    <property type="entry name" value="HTH_DEOR"/>
    <property type="match status" value="1"/>
</dbReference>
<dbReference type="InterPro" id="IPR014036">
    <property type="entry name" value="DeoR-like_C"/>
</dbReference>
<dbReference type="eggNOG" id="COG1349">
    <property type="taxonomic scope" value="Bacteria"/>
</dbReference>
<dbReference type="AlphaFoldDB" id="F2JZN5"/>
<dbReference type="Proteomes" id="UP000001062">
    <property type="component" value="Chromosome"/>
</dbReference>
<dbReference type="STRING" id="717774.Marme_1626"/>
<dbReference type="RefSeq" id="WP_013660794.1">
    <property type="nucleotide sequence ID" value="NC_015276.1"/>
</dbReference>
<keyword evidence="6" id="KW-1185">Reference proteome</keyword>
<organism evidence="5 6">
    <name type="scientific">Marinomonas mediterranea (strain ATCC 700492 / JCM 21426 / NBRC 103028 / MMB-1)</name>
    <dbReference type="NCBI Taxonomy" id="717774"/>
    <lineage>
        <taxon>Bacteria</taxon>
        <taxon>Pseudomonadati</taxon>
        <taxon>Pseudomonadota</taxon>
        <taxon>Gammaproteobacteria</taxon>
        <taxon>Oceanospirillales</taxon>
        <taxon>Oceanospirillaceae</taxon>
        <taxon>Marinomonas</taxon>
    </lineage>
</organism>
<dbReference type="KEGG" id="mme:Marme_1626"/>
<evidence type="ECO:0000256" key="2">
    <source>
        <dbReference type="ARBA" id="ARBA00023015"/>
    </source>
</evidence>
<evidence type="ECO:0000256" key="3">
    <source>
        <dbReference type="ARBA" id="ARBA00023163"/>
    </source>
</evidence>
<dbReference type="Gene3D" id="1.10.10.10">
    <property type="entry name" value="Winged helix-like DNA-binding domain superfamily/Winged helix DNA-binding domain"/>
    <property type="match status" value="1"/>
</dbReference>
<dbReference type="PROSITE" id="PS51000">
    <property type="entry name" value="HTH_DEOR_2"/>
    <property type="match status" value="1"/>
</dbReference>
<accession>F2JZN5</accession>
<dbReference type="SUPFAM" id="SSF100950">
    <property type="entry name" value="NagB/RpiA/CoA transferase-like"/>
    <property type="match status" value="1"/>
</dbReference>
<keyword evidence="1" id="KW-0678">Repressor</keyword>
<dbReference type="PANTHER" id="PTHR30363:SF4">
    <property type="entry name" value="GLYCEROL-3-PHOSPHATE REGULON REPRESSOR"/>
    <property type="match status" value="1"/>
</dbReference>
<keyword evidence="3" id="KW-0804">Transcription</keyword>
<dbReference type="Pfam" id="PF08220">
    <property type="entry name" value="HTH_DeoR"/>
    <property type="match status" value="1"/>
</dbReference>
<dbReference type="EMBL" id="CP002583">
    <property type="protein sequence ID" value="ADZ90889.1"/>
    <property type="molecule type" value="Genomic_DNA"/>
</dbReference>
<evidence type="ECO:0000313" key="5">
    <source>
        <dbReference type="EMBL" id="ADZ90889.1"/>
    </source>
</evidence>
<dbReference type="PATRIC" id="fig|717774.3.peg.1689"/>
<sequence length="249" mass="28136">MNHRQRDIVKWINQNGRHSINALAAVFEVSVQTIRSDIRLLSERGLVLRNHGEVVPFPNRENISFDQRRIHNMQGKLRIAELALSKINDYQSIFLGSGSTVAEVAKALEIKKELHVMTSNLHAARVLSDHTTGELTIAGGKIRKRDQDVIGADAVNFFQKYRADVGIFSVSAIDKQGMLFDFTDDDISALEVLVNNCHYRILVIDSTKFEKESRCVWGRLSDINCLITDRAPAQYLLSKIRAFGVEVLF</sequence>
<dbReference type="InterPro" id="IPR036390">
    <property type="entry name" value="WH_DNA-bd_sf"/>
</dbReference>
<dbReference type="HOGENOM" id="CLU_060699_0_0_6"/>
<dbReference type="InterPro" id="IPR001034">
    <property type="entry name" value="DeoR_HTH"/>
</dbReference>
<dbReference type="GO" id="GO:0003700">
    <property type="term" value="F:DNA-binding transcription factor activity"/>
    <property type="evidence" value="ECO:0007669"/>
    <property type="project" value="InterPro"/>
</dbReference>
<dbReference type="SMART" id="SM01134">
    <property type="entry name" value="DeoRC"/>
    <property type="match status" value="1"/>
</dbReference>
<protein>
    <submittedName>
        <fullName evidence="5">Transcriptional regulator, DeoR family</fullName>
    </submittedName>
</protein>
<dbReference type="SUPFAM" id="SSF46785">
    <property type="entry name" value="Winged helix' DNA-binding domain"/>
    <property type="match status" value="1"/>
</dbReference>
<feature type="domain" description="HTH deoR-type" evidence="4">
    <location>
        <begin position="1"/>
        <end position="56"/>
    </location>
</feature>
<gene>
    <name evidence="5" type="ordered locus">Marme_1626</name>
</gene>
<evidence type="ECO:0000259" key="4">
    <source>
        <dbReference type="PROSITE" id="PS51000"/>
    </source>
</evidence>
<dbReference type="Gene3D" id="3.40.50.1360">
    <property type="match status" value="1"/>
</dbReference>
<dbReference type="PANTHER" id="PTHR30363">
    <property type="entry name" value="HTH-TYPE TRANSCRIPTIONAL REGULATOR SRLR-RELATED"/>
    <property type="match status" value="1"/>
</dbReference>
<keyword evidence="2" id="KW-0805">Transcription regulation</keyword>
<dbReference type="OrthoDB" id="9814815at2"/>
<dbReference type="InterPro" id="IPR050313">
    <property type="entry name" value="Carb_Metab_HTH_regulators"/>
</dbReference>
<dbReference type="InterPro" id="IPR036388">
    <property type="entry name" value="WH-like_DNA-bd_sf"/>
</dbReference>
<dbReference type="Pfam" id="PF00455">
    <property type="entry name" value="DeoRC"/>
    <property type="match status" value="1"/>
</dbReference>